<dbReference type="OMA" id="KSMMDQK"/>
<evidence type="ECO:0000256" key="2">
    <source>
        <dbReference type="ARBA" id="ARBA00022679"/>
    </source>
</evidence>
<dbReference type="InParanoid" id="A2F4R5"/>
<dbReference type="VEuPathDB" id="TrichDB:TVAGG3_0148720"/>
<dbReference type="GO" id="GO:0005829">
    <property type="term" value="C:cytosol"/>
    <property type="evidence" value="ECO:0000318"/>
    <property type="project" value="GO_Central"/>
</dbReference>
<dbReference type="AlphaFoldDB" id="A2F4R5"/>
<keyword evidence="6" id="KW-0173">Coenzyme A biosynthesis</keyword>
<reference evidence="7" key="2">
    <citation type="journal article" date="2007" name="Science">
        <title>Draft genome sequence of the sexually transmitted pathogen Trichomonas vaginalis.</title>
        <authorList>
            <person name="Carlton J.M."/>
            <person name="Hirt R.P."/>
            <person name="Silva J.C."/>
            <person name="Delcher A.L."/>
            <person name="Schatz M."/>
            <person name="Zhao Q."/>
            <person name="Wortman J.R."/>
            <person name="Bidwell S.L."/>
            <person name="Alsmark U.C.M."/>
            <person name="Besteiro S."/>
            <person name="Sicheritz-Ponten T."/>
            <person name="Noel C.J."/>
            <person name="Dacks J.B."/>
            <person name="Foster P.G."/>
            <person name="Simillion C."/>
            <person name="Van de Peer Y."/>
            <person name="Miranda-Saavedra D."/>
            <person name="Barton G.J."/>
            <person name="Westrop G.D."/>
            <person name="Mueller S."/>
            <person name="Dessi D."/>
            <person name="Fiori P.L."/>
            <person name="Ren Q."/>
            <person name="Paulsen I."/>
            <person name="Zhang H."/>
            <person name="Bastida-Corcuera F.D."/>
            <person name="Simoes-Barbosa A."/>
            <person name="Brown M.T."/>
            <person name="Hayes R.D."/>
            <person name="Mukherjee M."/>
            <person name="Okumura C.Y."/>
            <person name="Schneider R."/>
            <person name="Smith A.J."/>
            <person name="Vanacova S."/>
            <person name="Villalvazo M."/>
            <person name="Haas B.J."/>
            <person name="Pertea M."/>
            <person name="Feldblyum T.V."/>
            <person name="Utterback T.R."/>
            <person name="Shu C.L."/>
            <person name="Osoegawa K."/>
            <person name="de Jong P.J."/>
            <person name="Hrdy I."/>
            <person name="Horvathova L."/>
            <person name="Zubacova Z."/>
            <person name="Dolezal P."/>
            <person name="Malik S.B."/>
            <person name="Logsdon J.M. Jr."/>
            <person name="Henze K."/>
            <person name="Gupta A."/>
            <person name="Wang C.C."/>
            <person name="Dunne R.L."/>
            <person name="Upcroft J.A."/>
            <person name="Upcroft P."/>
            <person name="White O."/>
            <person name="Salzberg S.L."/>
            <person name="Tang P."/>
            <person name="Chiu C.-H."/>
            <person name="Lee Y.-S."/>
            <person name="Embley T.M."/>
            <person name="Coombs G.H."/>
            <person name="Mottram J.C."/>
            <person name="Tachezy J."/>
            <person name="Fraser-Liggett C.M."/>
            <person name="Johnson P.J."/>
        </authorList>
    </citation>
    <scope>NUCLEOTIDE SEQUENCE [LARGE SCALE GENOMIC DNA]</scope>
    <source>
        <strain evidence="7">G3</strain>
    </source>
</reference>
<dbReference type="InterPro" id="IPR043129">
    <property type="entry name" value="ATPase_NBD"/>
</dbReference>
<dbReference type="VEuPathDB" id="TrichDB:TVAG_328400"/>
<dbReference type="Gene3D" id="3.30.420.40">
    <property type="match status" value="2"/>
</dbReference>
<dbReference type="eggNOG" id="KOG2201">
    <property type="taxonomic scope" value="Eukaryota"/>
</dbReference>
<name>A2F4R5_TRIV3</name>
<gene>
    <name evidence="7" type="ORF">TVAG_328400</name>
</gene>
<keyword evidence="8" id="KW-1185">Reference proteome</keyword>
<evidence type="ECO:0000256" key="3">
    <source>
        <dbReference type="ARBA" id="ARBA00022741"/>
    </source>
</evidence>
<dbReference type="EMBL" id="DS113614">
    <property type="protein sequence ID" value="EAY00078.1"/>
    <property type="molecule type" value="Genomic_DNA"/>
</dbReference>
<dbReference type="CDD" id="cd24085">
    <property type="entry name" value="ASKHA_NBD_PanK-II_bac"/>
    <property type="match status" value="1"/>
</dbReference>
<evidence type="ECO:0000256" key="4">
    <source>
        <dbReference type="ARBA" id="ARBA00022777"/>
    </source>
</evidence>
<dbReference type="SUPFAM" id="SSF53067">
    <property type="entry name" value="Actin-like ATPase domain"/>
    <property type="match status" value="1"/>
</dbReference>
<dbReference type="OrthoDB" id="498611at2759"/>
<dbReference type="STRING" id="5722.A2F4R5"/>
<keyword evidence="4" id="KW-0418">Kinase</keyword>
<dbReference type="SMR" id="A2F4R5"/>
<dbReference type="InterPro" id="IPR004567">
    <property type="entry name" value="Type_II_PanK"/>
</dbReference>
<protein>
    <submittedName>
        <fullName evidence="7">Fumble family protein</fullName>
    </submittedName>
</protein>
<keyword evidence="5" id="KW-0067">ATP-binding</keyword>
<evidence type="ECO:0000256" key="1">
    <source>
        <dbReference type="ARBA" id="ARBA00022490"/>
    </source>
</evidence>
<dbReference type="PIRSF" id="PIRSF036940">
    <property type="entry name" value="PanK_bac_aCoA"/>
    <property type="match status" value="1"/>
</dbReference>
<dbReference type="InterPro" id="IPR011602">
    <property type="entry name" value="Type_II_PanK_bac"/>
</dbReference>
<dbReference type="PANTHER" id="PTHR12280">
    <property type="entry name" value="PANTOTHENATE KINASE"/>
    <property type="match status" value="1"/>
</dbReference>
<keyword evidence="2" id="KW-0808">Transferase</keyword>
<dbReference type="RefSeq" id="XP_001313007.1">
    <property type="nucleotide sequence ID" value="XM_001313006.1"/>
</dbReference>
<dbReference type="GO" id="GO:0005634">
    <property type="term" value="C:nucleus"/>
    <property type="evidence" value="ECO:0000318"/>
    <property type="project" value="GO_Central"/>
</dbReference>
<evidence type="ECO:0000313" key="8">
    <source>
        <dbReference type="Proteomes" id="UP000001542"/>
    </source>
</evidence>
<reference evidence="7" key="1">
    <citation type="submission" date="2006-10" db="EMBL/GenBank/DDBJ databases">
        <authorList>
            <person name="Amadeo P."/>
            <person name="Zhao Q."/>
            <person name="Wortman J."/>
            <person name="Fraser-Liggett C."/>
            <person name="Carlton J."/>
        </authorList>
    </citation>
    <scope>NUCLEOTIDE SEQUENCE</scope>
    <source>
        <strain evidence="7">G3</strain>
    </source>
</reference>
<dbReference type="FunCoup" id="A2F4R5">
    <property type="interactions" value="535"/>
</dbReference>
<keyword evidence="1" id="KW-0963">Cytoplasm</keyword>
<organism evidence="7 8">
    <name type="scientific">Trichomonas vaginalis (strain ATCC PRA-98 / G3)</name>
    <dbReference type="NCBI Taxonomy" id="412133"/>
    <lineage>
        <taxon>Eukaryota</taxon>
        <taxon>Metamonada</taxon>
        <taxon>Parabasalia</taxon>
        <taxon>Trichomonadida</taxon>
        <taxon>Trichomonadidae</taxon>
        <taxon>Trichomonas</taxon>
    </lineage>
</organism>
<dbReference type="Pfam" id="PF03630">
    <property type="entry name" value="Fumble"/>
    <property type="match status" value="1"/>
</dbReference>
<dbReference type="Proteomes" id="UP000001542">
    <property type="component" value="Unassembled WGS sequence"/>
</dbReference>
<keyword evidence="3" id="KW-0547">Nucleotide-binding</keyword>
<sequence>MLGVDLGGSFTKICFIGKDGNKKLMYIPTKIEDIKNFFKSDESGKLQIEQIPEDIEKICITGGGSVKFREFFETLNPKPVKVDELSTQAFGALHLLKDRSNVRVLGPDIQNFTPCIVISMGTGVSFSYLSQDNTVRHVGGSPLGGGSLMGLSNLLIQVNDFDELIRLASVGNASTLDLLVSDIYGQNYGNTLRADVTASSFAKASIENKTAPKEDIAASLLQAICYSISRGASAVGRFENVNCLVFVGGFLSMEGNIPESLYKAASLFDKILSLVFPENHKYAGAIGAALKAFDLK</sequence>
<dbReference type="GO" id="GO:0005524">
    <property type="term" value="F:ATP binding"/>
    <property type="evidence" value="ECO:0007669"/>
    <property type="project" value="UniProtKB-KW"/>
</dbReference>
<evidence type="ECO:0000256" key="5">
    <source>
        <dbReference type="ARBA" id="ARBA00022840"/>
    </source>
</evidence>
<proteinExistence type="predicted"/>
<evidence type="ECO:0000313" key="7">
    <source>
        <dbReference type="EMBL" id="EAY00078.1"/>
    </source>
</evidence>
<accession>A2F4R5</accession>
<dbReference type="GO" id="GO:0004594">
    <property type="term" value="F:pantothenate kinase activity"/>
    <property type="evidence" value="ECO:0000318"/>
    <property type="project" value="GO_Central"/>
</dbReference>
<dbReference type="KEGG" id="tva:4757904"/>
<evidence type="ECO:0000256" key="6">
    <source>
        <dbReference type="ARBA" id="ARBA00022993"/>
    </source>
</evidence>
<dbReference type="PANTHER" id="PTHR12280:SF20">
    <property type="entry name" value="4'-PHOSPHOPANTETHEINE PHOSPHATASE"/>
    <property type="match status" value="1"/>
</dbReference>
<dbReference type="GO" id="GO:0015937">
    <property type="term" value="P:coenzyme A biosynthetic process"/>
    <property type="evidence" value="ECO:0000318"/>
    <property type="project" value="GO_Central"/>
</dbReference>
<dbReference type="FunFam" id="3.30.420.40:FF:000499">
    <property type="entry name" value="Fumble family protein"/>
    <property type="match status" value="1"/>
</dbReference>